<reference evidence="5 6" key="1">
    <citation type="submission" date="2020-07" db="EMBL/GenBank/DDBJ databases">
        <title>Genomic characterization of Flavobacterium psychrophilum strains.</title>
        <authorList>
            <person name="Castillo D."/>
            <person name="Jorgensen J."/>
            <person name="Middelboe M."/>
        </authorList>
    </citation>
    <scope>NUCLEOTIDE SEQUENCE [LARGE SCALE GENOMIC DNA]</scope>
    <source>
        <strain evidence="5 6">FPS-R7</strain>
    </source>
</reference>
<dbReference type="KEGG" id="fpk:IA06_00130"/>
<sequence length="173" mass="20148">MTNVVINKLELADANELYQFIINNNERLQRYFPVTLSSNSTLEKSIKYIIIKNKEIKEKTNFTFAIREKNNQEIAGLIIIKKIDWNIKQGEFAYCIGSKFEGKRLTTFAVKKMLEFAFDELKLKTLQIISHKTNLGSIKVAKNNGFIWQKTLLNEFYPTIGAPLDMELYELKK</sequence>
<dbReference type="InterPro" id="IPR000182">
    <property type="entry name" value="GNAT_dom"/>
</dbReference>
<gene>
    <name evidence="5" type="ORF">H0H26_01425</name>
</gene>
<dbReference type="Proteomes" id="UP000596329">
    <property type="component" value="Chromosome"/>
</dbReference>
<dbReference type="SUPFAM" id="SSF55729">
    <property type="entry name" value="Acyl-CoA N-acyltransferases (Nat)"/>
    <property type="match status" value="1"/>
</dbReference>
<accession>A0A076NW91</accession>
<feature type="domain" description="N-acetyltransferase" evidence="4">
    <location>
        <begin position="4"/>
        <end position="146"/>
    </location>
</feature>
<proteinExistence type="inferred from homology"/>
<organism evidence="5 6">
    <name type="scientific">Flavobacterium psychrophilum</name>
    <dbReference type="NCBI Taxonomy" id="96345"/>
    <lineage>
        <taxon>Bacteria</taxon>
        <taxon>Pseudomonadati</taxon>
        <taxon>Bacteroidota</taxon>
        <taxon>Flavobacteriia</taxon>
        <taxon>Flavobacteriales</taxon>
        <taxon>Flavobacteriaceae</taxon>
        <taxon>Flavobacterium</taxon>
    </lineage>
</organism>
<dbReference type="Gene3D" id="3.40.630.30">
    <property type="match status" value="1"/>
</dbReference>
<keyword evidence="1 5" id="KW-0808">Transferase</keyword>
<evidence type="ECO:0000313" key="6">
    <source>
        <dbReference type="Proteomes" id="UP000596329"/>
    </source>
</evidence>
<dbReference type="InterPro" id="IPR051531">
    <property type="entry name" value="N-acetyltransferase"/>
</dbReference>
<dbReference type="KEGG" id="fpw:IA04_00130"/>
<comment type="similarity">
    <text evidence="3">Belongs to the acetyltransferase family. RimJ subfamily.</text>
</comment>
<dbReference type="KEGG" id="fpv:IA03_00130"/>
<evidence type="ECO:0000259" key="4">
    <source>
        <dbReference type="Pfam" id="PF13302"/>
    </source>
</evidence>
<dbReference type="KEGG" id="fpc:FPSM_00041"/>
<evidence type="ECO:0000256" key="1">
    <source>
        <dbReference type="ARBA" id="ARBA00022679"/>
    </source>
</evidence>
<dbReference type="GO" id="GO:0016747">
    <property type="term" value="F:acyltransferase activity, transferring groups other than amino-acyl groups"/>
    <property type="evidence" value="ECO:0007669"/>
    <property type="project" value="InterPro"/>
</dbReference>
<evidence type="ECO:0000256" key="3">
    <source>
        <dbReference type="ARBA" id="ARBA00038502"/>
    </source>
</evidence>
<dbReference type="OMA" id="ELAYCIG"/>
<dbReference type="KEGG" id="fpq:IB65_00125"/>
<keyword evidence="2" id="KW-0012">Acyltransferase</keyword>
<evidence type="ECO:0000313" key="5">
    <source>
        <dbReference type="EMBL" id="QRE04293.1"/>
    </source>
</evidence>
<protein>
    <submittedName>
        <fullName evidence="5">GNAT family N-acetyltransferase</fullName>
    </submittedName>
</protein>
<dbReference type="EMBL" id="CP059075">
    <property type="protein sequence ID" value="QRE04293.1"/>
    <property type="molecule type" value="Genomic_DNA"/>
</dbReference>
<dbReference type="Pfam" id="PF13302">
    <property type="entry name" value="Acetyltransf_3"/>
    <property type="match status" value="1"/>
</dbReference>
<dbReference type="RefSeq" id="WP_011962220.1">
    <property type="nucleotide sequence ID" value="NZ_BCNG01000031.1"/>
</dbReference>
<dbReference type="PANTHER" id="PTHR43792">
    <property type="entry name" value="GNAT FAMILY, PUTATIVE (AFU_ORTHOLOGUE AFUA_3G00765)-RELATED-RELATED"/>
    <property type="match status" value="1"/>
</dbReference>
<dbReference type="GeneID" id="66553650"/>
<evidence type="ECO:0000256" key="2">
    <source>
        <dbReference type="ARBA" id="ARBA00023315"/>
    </source>
</evidence>
<name>A0A076NW91_FLAPS</name>
<dbReference type="AlphaFoldDB" id="A0A076NW91"/>
<dbReference type="PANTHER" id="PTHR43792:SF8">
    <property type="entry name" value="[RIBOSOMAL PROTEIN US5]-ALANINE N-ACETYLTRANSFERASE"/>
    <property type="match status" value="1"/>
</dbReference>
<dbReference type="InterPro" id="IPR016181">
    <property type="entry name" value="Acyl_CoA_acyltransferase"/>
</dbReference>